<sequence length="214" mass="22856">MSTTAVHPRVVLLAGPSGSGKTTLAEQLGWPVLRLDDFYREGDDPALPRDASGRADWDHPEAWNADDALGAVIELAATGRVAAPIYSIGEDRRVGSRHVVLAGAPLFFAEGLFADRLVADCREAGVLADALVLAPRAATTFVRRFTRDVAEARKPVSTLLRRGLRLWREQPAVVRRCLDAGMRRTTADRAGADMAQLLGSCVADPSGTARAASS</sequence>
<comment type="caution">
    <text evidence="2">The sequence shown here is derived from an EMBL/GenBank/DDBJ whole genome shotgun (WGS) entry which is preliminary data.</text>
</comment>
<protein>
    <submittedName>
        <fullName evidence="2">Uridine kinase</fullName>
        <ecNumber evidence="2">2.7.1.48</ecNumber>
    </submittedName>
</protein>
<dbReference type="InterPro" id="IPR006083">
    <property type="entry name" value="PRK/URK"/>
</dbReference>
<dbReference type="EMBL" id="JACJID010000004">
    <property type="protein sequence ID" value="MBA8928724.1"/>
    <property type="molecule type" value="Genomic_DNA"/>
</dbReference>
<keyword evidence="2" id="KW-0808">Transferase</keyword>
<dbReference type="Proteomes" id="UP000517916">
    <property type="component" value="Unassembled WGS sequence"/>
</dbReference>
<organism evidence="2 3">
    <name type="scientific">Kutzneria viridogrisea</name>
    <dbReference type="NCBI Taxonomy" id="47990"/>
    <lineage>
        <taxon>Bacteria</taxon>
        <taxon>Bacillati</taxon>
        <taxon>Actinomycetota</taxon>
        <taxon>Actinomycetes</taxon>
        <taxon>Pseudonocardiales</taxon>
        <taxon>Pseudonocardiaceae</taxon>
        <taxon>Kutzneria</taxon>
    </lineage>
</organism>
<keyword evidence="2" id="KW-0418">Kinase</keyword>
<dbReference type="SUPFAM" id="SSF52540">
    <property type="entry name" value="P-loop containing nucleoside triphosphate hydrolases"/>
    <property type="match status" value="1"/>
</dbReference>
<dbReference type="RefSeq" id="WP_025356222.1">
    <property type="nucleotide sequence ID" value="NZ_BAAABQ010000032.1"/>
</dbReference>
<reference evidence="2 3" key="1">
    <citation type="submission" date="2020-08" db="EMBL/GenBank/DDBJ databases">
        <title>Genomic Encyclopedia of Archaeal and Bacterial Type Strains, Phase II (KMG-II): from individual species to whole genera.</title>
        <authorList>
            <person name="Goeker M."/>
        </authorList>
    </citation>
    <scope>NUCLEOTIDE SEQUENCE [LARGE SCALE GENOMIC DNA]</scope>
    <source>
        <strain evidence="2 3">DSM 43850</strain>
    </source>
</reference>
<accession>A0ABR6BPA3</accession>
<dbReference type="GO" id="GO:0004849">
    <property type="term" value="F:uridine kinase activity"/>
    <property type="evidence" value="ECO:0007669"/>
    <property type="project" value="UniProtKB-EC"/>
</dbReference>
<evidence type="ECO:0000313" key="3">
    <source>
        <dbReference type="Proteomes" id="UP000517916"/>
    </source>
</evidence>
<dbReference type="EC" id="2.7.1.48" evidence="2"/>
<dbReference type="InterPro" id="IPR027417">
    <property type="entry name" value="P-loop_NTPase"/>
</dbReference>
<dbReference type="PRINTS" id="PR00988">
    <property type="entry name" value="URIDINKINASE"/>
</dbReference>
<evidence type="ECO:0000313" key="2">
    <source>
        <dbReference type="EMBL" id="MBA8928724.1"/>
    </source>
</evidence>
<proteinExistence type="predicted"/>
<name>A0ABR6BPA3_9PSEU</name>
<dbReference type="Gene3D" id="3.40.50.300">
    <property type="entry name" value="P-loop containing nucleotide triphosphate hydrolases"/>
    <property type="match status" value="1"/>
</dbReference>
<gene>
    <name evidence="2" type="ORF">BC739_005941</name>
</gene>
<feature type="domain" description="Phosphoribulokinase/uridine kinase" evidence="1">
    <location>
        <begin position="11"/>
        <end position="151"/>
    </location>
</feature>
<keyword evidence="3" id="KW-1185">Reference proteome</keyword>
<dbReference type="Pfam" id="PF00485">
    <property type="entry name" value="PRK"/>
    <property type="match status" value="1"/>
</dbReference>
<evidence type="ECO:0000259" key="1">
    <source>
        <dbReference type="Pfam" id="PF00485"/>
    </source>
</evidence>